<dbReference type="GO" id="GO:0016491">
    <property type="term" value="F:oxidoreductase activity"/>
    <property type="evidence" value="ECO:0007669"/>
    <property type="project" value="UniProtKB-KW"/>
</dbReference>
<evidence type="ECO:0000256" key="1">
    <source>
        <dbReference type="ARBA" id="ARBA00005466"/>
    </source>
</evidence>
<dbReference type="InterPro" id="IPR006094">
    <property type="entry name" value="Oxid_FAD_bind_N"/>
</dbReference>
<dbReference type="InterPro" id="IPR050416">
    <property type="entry name" value="FAD-linked_Oxidoreductase"/>
</dbReference>
<gene>
    <name evidence="7" type="ORF">FB567DRAFT_2452</name>
</gene>
<dbReference type="PROSITE" id="PS51387">
    <property type="entry name" value="FAD_PCMH"/>
    <property type="match status" value="1"/>
</dbReference>
<name>A0A8K0RE69_9PLEO</name>
<proteinExistence type="inferred from homology"/>
<dbReference type="PANTHER" id="PTHR42973">
    <property type="entry name" value="BINDING OXIDOREDUCTASE, PUTATIVE (AFU_ORTHOLOGUE AFUA_1G17690)-RELATED"/>
    <property type="match status" value="1"/>
</dbReference>
<evidence type="ECO:0000313" key="8">
    <source>
        <dbReference type="Proteomes" id="UP000813461"/>
    </source>
</evidence>
<keyword evidence="8" id="KW-1185">Reference proteome</keyword>
<dbReference type="InterPro" id="IPR016169">
    <property type="entry name" value="FAD-bd_PCMH_sub2"/>
</dbReference>
<dbReference type="Pfam" id="PF01565">
    <property type="entry name" value="FAD_binding_4"/>
    <property type="match status" value="1"/>
</dbReference>
<feature type="chain" id="PRO_5035452496" evidence="5">
    <location>
        <begin position="25"/>
        <end position="545"/>
    </location>
</feature>
<keyword evidence="2" id="KW-0285">Flavoprotein</keyword>
<reference evidence="7" key="1">
    <citation type="journal article" date="2021" name="Nat. Commun.">
        <title>Genetic determinants of endophytism in the Arabidopsis root mycobiome.</title>
        <authorList>
            <person name="Mesny F."/>
            <person name="Miyauchi S."/>
            <person name="Thiergart T."/>
            <person name="Pickel B."/>
            <person name="Atanasova L."/>
            <person name="Karlsson M."/>
            <person name="Huettel B."/>
            <person name="Barry K.W."/>
            <person name="Haridas S."/>
            <person name="Chen C."/>
            <person name="Bauer D."/>
            <person name="Andreopoulos W."/>
            <person name="Pangilinan J."/>
            <person name="LaButti K."/>
            <person name="Riley R."/>
            <person name="Lipzen A."/>
            <person name="Clum A."/>
            <person name="Drula E."/>
            <person name="Henrissat B."/>
            <person name="Kohler A."/>
            <person name="Grigoriev I.V."/>
            <person name="Martin F.M."/>
            <person name="Hacquard S."/>
        </authorList>
    </citation>
    <scope>NUCLEOTIDE SEQUENCE</scope>
    <source>
        <strain evidence="7">MPI-SDFR-AT-0120</strain>
    </source>
</reference>
<protein>
    <submittedName>
        <fullName evidence="7">Oxidoreductase</fullName>
    </submittedName>
</protein>
<keyword evidence="3" id="KW-0274">FAD</keyword>
<sequence length="545" mass="60156">MFSANLPQWILILTGLSRWPEAENEVPLVQDATHAHLKHSGHASAAWEAVSSSSSCCEAIQKQLSDRVAFPEGKKYSQSIESYFSLKEVDIHPSCVILPESADEVSQVIHTLSAGYHAWKEQCRFAIRGAGHTPFAGASNIEDGIVIHLKNMPSPGLAPDHKTITVSPSTTWDEVFATLDVFDLATLGGRVGGVGVGGLTTGCGISYFSPRFGFTCNMVENFEVVLANGTIVNANETSHRALWKALRGGSNNFGVVTAITLRTFSQGKFWGGQTFHPITTRKAHFHALENLIAAVPYDKYAHFINNLVVTNASYGNWFIGNSLQYTKSDPPVPFPETFKPFTDIPRVSLFPGAPDNTLRVDNHTDFTLEYAALSVYPKRWQFATIAFGNSAEMMEDFFQMANETIQPFVSLPGFLLSVAFQPLPTLISERYGAVDSLGPIQTQGNMFYIHWAMSVDGSEVETDKQFETATKKLFAAAEKKAASKGLQRDFLQLTYADGWQDPLGRRSKGTIRDLWKVSREYDPKGMFQTQVPGGFKLPRETSEEL</sequence>
<dbReference type="EMBL" id="JAGMVJ010000001">
    <property type="protein sequence ID" value="KAH7094394.1"/>
    <property type="molecule type" value="Genomic_DNA"/>
</dbReference>
<evidence type="ECO:0000259" key="6">
    <source>
        <dbReference type="PROSITE" id="PS51387"/>
    </source>
</evidence>
<comment type="similarity">
    <text evidence="1">Belongs to the oxygen-dependent FAD-linked oxidoreductase family.</text>
</comment>
<dbReference type="OrthoDB" id="2151789at2759"/>
<dbReference type="Proteomes" id="UP000813461">
    <property type="component" value="Unassembled WGS sequence"/>
</dbReference>
<comment type="caution">
    <text evidence="7">The sequence shown here is derived from an EMBL/GenBank/DDBJ whole genome shotgun (WGS) entry which is preliminary data.</text>
</comment>
<dbReference type="PANTHER" id="PTHR42973:SF22">
    <property type="entry name" value="FAD-BINDING PCMH-TYPE DOMAIN-CONTAINING PROTEIN-RELATED"/>
    <property type="match status" value="1"/>
</dbReference>
<dbReference type="GO" id="GO:0071949">
    <property type="term" value="F:FAD binding"/>
    <property type="evidence" value="ECO:0007669"/>
    <property type="project" value="InterPro"/>
</dbReference>
<dbReference type="InterPro" id="IPR036318">
    <property type="entry name" value="FAD-bd_PCMH-like_sf"/>
</dbReference>
<dbReference type="SUPFAM" id="SSF56176">
    <property type="entry name" value="FAD-binding/transporter-associated domain-like"/>
    <property type="match status" value="1"/>
</dbReference>
<evidence type="ECO:0000313" key="7">
    <source>
        <dbReference type="EMBL" id="KAH7094394.1"/>
    </source>
</evidence>
<dbReference type="Gene3D" id="3.30.465.10">
    <property type="match status" value="1"/>
</dbReference>
<keyword evidence="4" id="KW-0560">Oxidoreductase</keyword>
<evidence type="ECO:0000256" key="2">
    <source>
        <dbReference type="ARBA" id="ARBA00022630"/>
    </source>
</evidence>
<feature type="domain" description="FAD-binding PCMH-type" evidence="6">
    <location>
        <begin position="89"/>
        <end position="266"/>
    </location>
</feature>
<evidence type="ECO:0000256" key="4">
    <source>
        <dbReference type="ARBA" id="ARBA00023002"/>
    </source>
</evidence>
<keyword evidence="5" id="KW-0732">Signal</keyword>
<organism evidence="7 8">
    <name type="scientific">Paraphoma chrysanthemicola</name>
    <dbReference type="NCBI Taxonomy" id="798071"/>
    <lineage>
        <taxon>Eukaryota</taxon>
        <taxon>Fungi</taxon>
        <taxon>Dikarya</taxon>
        <taxon>Ascomycota</taxon>
        <taxon>Pezizomycotina</taxon>
        <taxon>Dothideomycetes</taxon>
        <taxon>Pleosporomycetidae</taxon>
        <taxon>Pleosporales</taxon>
        <taxon>Pleosporineae</taxon>
        <taxon>Phaeosphaeriaceae</taxon>
        <taxon>Paraphoma</taxon>
    </lineage>
</organism>
<evidence type="ECO:0000256" key="5">
    <source>
        <dbReference type="SAM" id="SignalP"/>
    </source>
</evidence>
<accession>A0A8K0RE69</accession>
<feature type="signal peptide" evidence="5">
    <location>
        <begin position="1"/>
        <end position="24"/>
    </location>
</feature>
<dbReference type="AlphaFoldDB" id="A0A8K0RE69"/>
<evidence type="ECO:0000256" key="3">
    <source>
        <dbReference type="ARBA" id="ARBA00022827"/>
    </source>
</evidence>
<dbReference type="InterPro" id="IPR016166">
    <property type="entry name" value="FAD-bd_PCMH"/>
</dbReference>